<dbReference type="Proteomes" id="UP000555546">
    <property type="component" value="Unassembled WGS sequence"/>
</dbReference>
<keyword evidence="2" id="KW-0223">Dioxygenase</keyword>
<reference evidence="9 10" key="1">
    <citation type="submission" date="2020-08" db="EMBL/GenBank/DDBJ databases">
        <title>Genomic Encyclopedia of Type Strains, Phase IV (KMG-IV): sequencing the most valuable type-strain genomes for metagenomic binning, comparative biology and taxonomic classification.</title>
        <authorList>
            <person name="Goeker M."/>
        </authorList>
    </citation>
    <scope>NUCLEOTIDE SEQUENCE [LARGE SCALE GENOMIC DNA]</scope>
    <source>
        <strain evidence="9 10">DSM 26944</strain>
    </source>
</reference>
<evidence type="ECO:0000313" key="10">
    <source>
        <dbReference type="Proteomes" id="UP000555546"/>
    </source>
</evidence>
<keyword evidence="3" id="KW-0560">Oxidoreductase</keyword>
<dbReference type="AlphaFoldDB" id="A0A7W9AZ16"/>
<dbReference type="Pfam" id="PF07063">
    <property type="entry name" value="HGLS"/>
    <property type="match status" value="1"/>
</dbReference>
<dbReference type="PANTHER" id="PTHR39479:SF2">
    <property type="entry name" value="2-OXOADIPATE DIOXYGENASE_DECARBOXYLASE"/>
    <property type="match status" value="1"/>
</dbReference>
<organism evidence="9 10">
    <name type="scientific">Brucella daejeonensis</name>
    <dbReference type="NCBI Taxonomy" id="659015"/>
    <lineage>
        <taxon>Bacteria</taxon>
        <taxon>Pseudomonadati</taxon>
        <taxon>Pseudomonadota</taxon>
        <taxon>Alphaproteobacteria</taxon>
        <taxon>Hyphomicrobiales</taxon>
        <taxon>Brucellaceae</taxon>
        <taxon>Brucella/Ochrobactrum group</taxon>
        <taxon>Brucella</taxon>
    </lineage>
</organism>
<evidence type="ECO:0000256" key="6">
    <source>
        <dbReference type="ARBA" id="ARBA00035023"/>
    </source>
</evidence>
<comment type="similarity">
    <text evidence="5">Belongs to the 2-oxoadipate dioxygenase/decarboxylase family.</text>
</comment>
<dbReference type="RefSeq" id="WP_183654398.1">
    <property type="nucleotide sequence ID" value="NZ_JACIJG010000011.1"/>
</dbReference>
<evidence type="ECO:0000256" key="1">
    <source>
        <dbReference type="ARBA" id="ARBA00001954"/>
    </source>
</evidence>
<dbReference type="GO" id="GO:0051213">
    <property type="term" value="F:dioxygenase activity"/>
    <property type="evidence" value="ECO:0007669"/>
    <property type="project" value="UniProtKB-KW"/>
</dbReference>
<gene>
    <name evidence="9" type="ORF">FHS76_003106</name>
</gene>
<sequence length="466" mass="51159">MKDQKFVSPDAIRSAFSAAMSAMYKEEVPAYGTLMELVADVNARVLREDPHLHERLAETDSLERISEERHGAIRLGTAAELSMMRRVFAVMGMFPVGYYDLSAAAVPVHSTAFRPVDDAALKRNPFRVFTSLLRLDLIADEKLRAEAEEVLSKRQIFTTGAIALVEKAEAEGGLGAEDAKIFVDEVLETFRWHDRANVSADLYHRLHDAHRLIADVVSFKGPHINHLTPRTLDIDAVQDQMPERGINPKAVVEGPPTRNCPILLRQTSFKALEEAVSFIDADGTWTPGSHTARFGEIEQRGIALTPKGRALYDRLLSDARAIVRPAPDGSNAAAYMKALDDAFGAFPDTWAAIREEGLGYFACSVKDAATLAGFSAGTDIEVLVEAGAVQFDPITYEDFLPVSAAGIFQSNLGDDNTQEFVESPNQKRFEEDLGAKVLNEFEHYARLEHESIEAVLAGLSGLQAAE</sequence>
<protein>
    <recommendedName>
        <fullName evidence="7">2-oxoadipate dioxygenase/decarboxylase</fullName>
        <ecNumber evidence="6">1.13.11.93</ecNumber>
    </recommendedName>
    <alternativeName>
        <fullName evidence="8">2-hydroxyglutarate synthase</fullName>
    </alternativeName>
</protein>
<proteinExistence type="inferred from homology"/>
<dbReference type="SMART" id="SM01150">
    <property type="entry name" value="DUF1338"/>
    <property type="match status" value="1"/>
</dbReference>
<dbReference type="EC" id="1.13.11.93" evidence="6"/>
<evidence type="ECO:0000256" key="8">
    <source>
        <dbReference type="ARBA" id="ARBA00035045"/>
    </source>
</evidence>
<evidence type="ECO:0000256" key="3">
    <source>
        <dbReference type="ARBA" id="ARBA00023002"/>
    </source>
</evidence>
<dbReference type="Gene3D" id="3.10.180.80">
    <property type="entry name" value="Uncharacterised protein PF07063, DUF1338"/>
    <property type="match status" value="1"/>
</dbReference>
<comment type="cofactor">
    <cofactor evidence="1">
        <name>Fe(2+)</name>
        <dbReference type="ChEBI" id="CHEBI:29033"/>
    </cofactor>
</comment>
<dbReference type="CDD" id="cd16348">
    <property type="entry name" value="VOC_YdcJ_like"/>
    <property type="match status" value="1"/>
</dbReference>
<evidence type="ECO:0000256" key="2">
    <source>
        <dbReference type="ARBA" id="ARBA00022964"/>
    </source>
</evidence>
<accession>A0A7W9AZ16</accession>
<evidence type="ECO:0000313" key="9">
    <source>
        <dbReference type="EMBL" id="MBB5703210.1"/>
    </source>
</evidence>
<evidence type="ECO:0000256" key="4">
    <source>
        <dbReference type="ARBA" id="ARBA00023004"/>
    </source>
</evidence>
<dbReference type="PANTHER" id="PTHR39479">
    <property type="match status" value="1"/>
</dbReference>
<name>A0A7W9AZ16_9HYPH</name>
<dbReference type="InterPro" id="IPR009770">
    <property type="entry name" value="HGLS"/>
</dbReference>
<evidence type="ECO:0000256" key="7">
    <source>
        <dbReference type="ARBA" id="ARBA00035034"/>
    </source>
</evidence>
<dbReference type="InterPro" id="IPR047869">
    <property type="entry name" value="YdcJ_bac-like"/>
</dbReference>
<keyword evidence="4" id="KW-0408">Iron</keyword>
<keyword evidence="10" id="KW-1185">Reference proteome</keyword>
<dbReference type="EMBL" id="JACIJG010000011">
    <property type="protein sequence ID" value="MBB5703210.1"/>
    <property type="molecule type" value="Genomic_DNA"/>
</dbReference>
<evidence type="ECO:0000256" key="5">
    <source>
        <dbReference type="ARBA" id="ARBA00035013"/>
    </source>
</evidence>
<comment type="caution">
    <text evidence="9">The sequence shown here is derived from an EMBL/GenBank/DDBJ whole genome shotgun (WGS) entry which is preliminary data.</text>
</comment>